<reference evidence="2 3" key="1">
    <citation type="submission" date="2018-08" db="EMBL/GenBank/DDBJ databases">
        <title>A genome reference for cultivated species of the human gut microbiota.</title>
        <authorList>
            <person name="Zou Y."/>
            <person name="Xue W."/>
            <person name="Luo G."/>
        </authorList>
    </citation>
    <scope>NUCLEOTIDE SEQUENCE [LARGE SCALE GENOMIC DNA]</scope>
    <source>
        <strain evidence="2 3">AM30-26</strain>
    </source>
</reference>
<dbReference type="GO" id="GO:0033104">
    <property type="term" value="C:type VI protein secretion system complex"/>
    <property type="evidence" value="ECO:0007669"/>
    <property type="project" value="InterPro"/>
</dbReference>
<sequence length="187" mass="21751">MNFWSKLWRKNNISESSETHSDRKEAEVKQELPGRSVKEQKQERAAHIVHNEQDELLQILLEVEQSVYEAAWFDIDFNQEKDKEGRPDGSVYGGIISLKLKEMESEDSLYEWLAQTQGRHEGSVSIYRKCNGKISGEPICNIIFKDACCAGYHKYLRGVTSEDVTELKITSRYLKIGDEEFENNWRN</sequence>
<dbReference type="RefSeq" id="WP_118214452.1">
    <property type="nucleotide sequence ID" value="NZ_JANUON010000005.1"/>
</dbReference>
<evidence type="ECO:0000256" key="1">
    <source>
        <dbReference type="SAM" id="MobiDB-lite"/>
    </source>
</evidence>
<proteinExistence type="predicted"/>
<dbReference type="Pfam" id="PF17642">
    <property type="entry name" value="TssD"/>
    <property type="match status" value="1"/>
</dbReference>
<organism evidence="2 3">
    <name type="scientific">Bacteroides thetaiotaomicron</name>
    <dbReference type="NCBI Taxonomy" id="818"/>
    <lineage>
        <taxon>Bacteria</taxon>
        <taxon>Pseudomonadati</taxon>
        <taxon>Bacteroidota</taxon>
        <taxon>Bacteroidia</taxon>
        <taxon>Bacteroidales</taxon>
        <taxon>Bacteroidaceae</taxon>
        <taxon>Bacteroides</taxon>
    </lineage>
</organism>
<protein>
    <submittedName>
        <fullName evidence="2">Uncharacterized protein</fullName>
    </submittedName>
</protein>
<gene>
    <name evidence="2" type="ORF">DW780_07125</name>
</gene>
<evidence type="ECO:0000313" key="2">
    <source>
        <dbReference type="EMBL" id="RHD89825.1"/>
    </source>
</evidence>
<name>A0A414HRC8_BACT4</name>
<accession>A0A414HRC8</accession>
<comment type="caution">
    <text evidence="2">The sequence shown here is derived from an EMBL/GenBank/DDBJ whole genome shotgun (WGS) entry which is preliminary data.</text>
</comment>
<dbReference type="InterPro" id="IPR041408">
    <property type="entry name" value="Hcp_Tssd"/>
</dbReference>
<dbReference type="AlphaFoldDB" id="A0A414HRC8"/>
<feature type="region of interest" description="Disordered" evidence="1">
    <location>
        <begin position="13"/>
        <end position="37"/>
    </location>
</feature>
<dbReference type="EMBL" id="QSJP01000004">
    <property type="protein sequence ID" value="RHD89825.1"/>
    <property type="molecule type" value="Genomic_DNA"/>
</dbReference>
<feature type="compositionally biased region" description="Basic and acidic residues" evidence="1">
    <location>
        <begin position="17"/>
        <end position="37"/>
    </location>
</feature>
<dbReference type="Proteomes" id="UP000284785">
    <property type="component" value="Unassembled WGS sequence"/>
</dbReference>
<evidence type="ECO:0000313" key="3">
    <source>
        <dbReference type="Proteomes" id="UP000284785"/>
    </source>
</evidence>